<reference evidence="1" key="2">
    <citation type="journal article" date="2021" name="Genome Biol. Evol.">
        <title>Developing a high-quality reference genome for a parasitic bivalve with doubly uniparental inheritance (Bivalvia: Unionida).</title>
        <authorList>
            <person name="Smith C.H."/>
        </authorList>
    </citation>
    <scope>NUCLEOTIDE SEQUENCE</scope>
    <source>
        <strain evidence="1">CHS0354</strain>
        <tissue evidence="1">Mantle</tissue>
    </source>
</reference>
<reference evidence="1" key="3">
    <citation type="submission" date="2023-05" db="EMBL/GenBank/DDBJ databases">
        <authorList>
            <person name="Smith C.H."/>
        </authorList>
    </citation>
    <scope>NUCLEOTIDE SEQUENCE</scope>
    <source>
        <strain evidence="1">CHS0354</strain>
        <tissue evidence="1">Mantle</tissue>
    </source>
</reference>
<name>A0AAE0VXS5_9BIVA</name>
<protein>
    <submittedName>
        <fullName evidence="1">Uncharacterized protein</fullName>
    </submittedName>
</protein>
<comment type="caution">
    <text evidence="1">The sequence shown here is derived from an EMBL/GenBank/DDBJ whole genome shotgun (WGS) entry which is preliminary data.</text>
</comment>
<accession>A0AAE0VXS5</accession>
<dbReference type="AlphaFoldDB" id="A0AAE0VXS5"/>
<proteinExistence type="predicted"/>
<keyword evidence="2" id="KW-1185">Reference proteome</keyword>
<gene>
    <name evidence="1" type="ORF">CHS0354_039630</name>
</gene>
<reference evidence="1" key="1">
    <citation type="journal article" date="2021" name="Genome Biol. Evol.">
        <title>A High-Quality Reference Genome for a Parasitic Bivalve with Doubly Uniparental Inheritance (Bivalvia: Unionida).</title>
        <authorList>
            <person name="Smith C.H."/>
        </authorList>
    </citation>
    <scope>NUCLEOTIDE SEQUENCE</scope>
    <source>
        <strain evidence="1">CHS0354</strain>
    </source>
</reference>
<organism evidence="1 2">
    <name type="scientific">Potamilus streckersoni</name>
    <dbReference type="NCBI Taxonomy" id="2493646"/>
    <lineage>
        <taxon>Eukaryota</taxon>
        <taxon>Metazoa</taxon>
        <taxon>Spiralia</taxon>
        <taxon>Lophotrochozoa</taxon>
        <taxon>Mollusca</taxon>
        <taxon>Bivalvia</taxon>
        <taxon>Autobranchia</taxon>
        <taxon>Heteroconchia</taxon>
        <taxon>Palaeoheterodonta</taxon>
        <taxon>Unionida</taxon>
        <taxon>Unionoidea</taxon>
        <taxon>Unionidae</taxon>
        <taxon>Ambleminae</taxon>
        <taxon>Lampsilini</taxon>
        <taxon>Potamilus</taxon>
    </lineage>
</organism>
<evidence type="ECO:0000313" key="1">
    <source>
        <dbReference type="EMBL" id="KAK3593147.1"/>
    </source>
</evidence>
<evidence type="ECO:0000313" key="2">
    <source>
        <dbReference type="Proteomes" id="UP001195483"/>
    </source>
</evidence>
<sequence>MSDSKELLQQIVTNTTTSKTNMISISSANPEFSVNFPTAIPVKEIALAQLRVYYSWPNIRSKPFVGLQANYSLVFANENKSDGTLDWQVVSFPTGSYQIEQINEEFQRRIKSITGKESITIYEPILSSVIEIYSPDYAVDIYQSSIRLVLGWPKVAPVYQVPPEPKRSDFATNIKKFIQFPEYR</sequence>
<dbReference type="EMBL" id="JAEAOA010002313">
    <property type="protein sequence ID" value="KAK3593147.1"/>
    <property type="molecule type" value="Genomic_DNA"/>
</dbReference>
<dbReference type="Proteomes" id="UP001195483">
    <property type="component" value="Unassembled WGS sequence"/>
</dbReference>